<gene>
    <name evidence="2" type="ORF">UFOPK1413_00247</name>
</gene>
<proteinExistence type="predicted"/>
<dbReference type="AlphaFoldDB" id="A0A6J6B2K7"/>
<sequence length="251" mass="26431">MVRHVAVALIFALTTTAMSTPATALSCSGAQISAGTCSVGGGTTDTGVDLWGDVTTGGSSGSADSDGPDECPVVVNGQCVGSSPPKGGGGPTTVSDLESFKPRSPQQFAEPSGWAIQRIPVNFWSNAKTHVVSGILLDNPADVRFSPVVYRRSFGDGSRQTSESPGDTWRELGQPPWTRTLTSHSYDEVGDVRVRLVVWYSAAFRFGSQRWRRLTGLVKVRANDLSVSVLLADTVLVDRPCSRGAIGCPDG</sequence>
<organism evidence="2">
    <name type="scientific">freshwater metagenome</name>
    <dbReference type="NCBI Taxonomy" id="449393"/>
    <lineage>
        <taxon>unclassified sequences</taxon>
        <taxon>metagenomes</taxon>
        <taxon>ecological metagenomes</taxon>
    </lineage>
</organism>
<dbReference type="EMBL" id="CAEZSG010000022">
    <property type="protein sequence ID" value="CAB4532788.1"/>
    <property type="molecule type" value="Genomic_DNA"/>
</dbReference>
<feature type="region of interest" description="Disordered" evidence="1">
    <location>
        <begin position="77"/>
        <end position="111"/>
    </location>
</feature>
<evidence type="ECO:0000313" key="2">
    <source>
        <dbReference type="EMBL" id="CAB4532788.1"/>
    </source>
</evidence>
<protein>
    <submittedName>
        <fullName evidence="2">Unannotated protein</fullName>
    </submittedName>
</protein>
<accession>A0A6J6B2K7</accession>
<dbReference type="PROSITE" id="PS51257">
    <property type="entry name" value="PROKAR_LIPOPROTEIN"/>
    <property type="match status" value="1"/>
</dbReference>
<reference evidence="2" key="1">
    <citation type="submission" date="2020-05" db="EMBL/GenBank/DDBJ databases">
        <authorList>
            <person name="Chiriac C."/>
            <person name="Salcher M."/>
            <person name="Ghai R."/>
            <person name="Kavagutti S V."/>
        </authorList>
    </citation>
    <scope>NUCLEOTIDE SEQUENCE</scope>
</reference>
<name>A0A6J6B2K7_9ZZZZ</name>
<evidence type="ECO:0000256" key="1">
    <source>
        <dbReference type="SAM" id="MobiDB-lite"/>
    </source>
</evidence>